<evidence type="ECO:0000256" key="7">
    <source>
        <dbReference type="HAMAP-Rule" id="MF_00501"/>
    </source>
</evidence>
<evidence type="ECO:0000313" key="9">
    <source>
        <dbReference type="EMBL" id="PIQ73539.1"/>
    </source>
</evidence>
<evidence type="ECO:0000256" key="8">
    <source>
        <dbReference type="SAM" id="MobiDB-lite"/>
    </source>
</evidence>
<evidence type="ECO:0000256" key="6">
    <source>
        <dbReference type="ARBA" id="ARBA00035687"/>
    </source>
</evidence>
<comment type="subunit">
    <text evidence="7">Part of the 50S ribosomal subunit.</text>
</comment>
<dbReference type="GO" id="GO:0005840">
    <property type="term" value="C:ribosome"/>
    <property type="evidence" value="ECO:0007669"/>
    <property type="project" value="UniProtKB-KW"/>
</dbReference>
<dbReference type="PANTHER" id="PTHR33280">
    <property type="entry name" value="50S RIBOSOMAL PROTEIN L31, CHLOROPLASTIC"/>
    <property type="match status" value="1"/>
</dbReference>
<evidence type="ECO:0000256" key="3">
    <source>
        <dbReference type="ARBA" id="ARBA00022884"/>
    </source>
</evidence>
<dbReference type="InterPro" id="IPR042105">
    <property type="entry name" value="Ribosomal_bL31_sf"/>
</dbReference>
<dbReference type="PANTHER" id="PTHR33280:SF1">
    <property type="entry name" value="LARGE RIBOSOMAL SUBUNIT PROTEIN BL31C"/>
    <property type="match status" value="1"/>
</dbReference>
<comment type="caution">
    <text evidence="9">The sequence shown here is derived from an EMBL/GenBank/DDBJ whole genome shotgun (WGS) entry which is preliminary data.</text>
</comment>
<dbReference type="InterPro" id="IPR027491">
    <property type="entry name" value="Ribosomal_bL31_A"/>
</dbReference>
<comment type="cofactor">
    <cofactor evidence="7">
        <name>Zn(2+)</name>
        <dbReference type="ChEBI" id="CHEBI:29105"/>
    </cofactor>
    <text evidence="7">Binds 1 zinc ion per subunit.</text>
</comment>
<accession>A0A2M6IUE2</accession>
<dbReference type="AlphaFoldDB" id="A0A2M6IUE2"/>
<dbReference type="Pfam" id="PF01197">
    <property type="entry name" value="Ribosomal_L31"/>
    <property type="match status" value="1"/>
</dbReference>
<evidence type="ECO:0000256" key="1">
    <source>
        <dbReference type="ARBA" id="ARBA00009296"/>
    </source>
</evidence>
<dbReference type="NCBIfam" id="TIGR00105">
    <property type="entry name" value="L31"/>
    <property type="match status" value="1"/>
</dbReference>
<keyword evidence="3 7" id="KW-0694">RNA-binding</keyword>
<protein>
    <recommendedName>
        <fullName evidence="6 7">Large ribosomal subunit protein bL31</fullName>
    </recommendedName>
</protein>
<keyword evidence="4 7" id="KW-0689">Ribosomal protein</keyword>
<evidence type="ECO:0000256" key="5">
    <source>
        <dbReference type="ARBA" id="ARBA00023274"/>
    </source>
</evidence>
<dbReference type="GO" id="GO:0003735">
    <property type="term" value="F:structural constituent of ribosome"/>
    <property type="evidence" value="ECO:0007669"/>
    <property type="project" value="InterPro"/>
</dbReference>
<reference evidence="9 10" key="1">
    <citation type="submission" date="2017-09" db="EMBL/GenBank/DDBJ databases">
        <title>Depth-based differentiation of microbial function through sediment-hosted aquifers and enrichment of novel symbionts in the deep terrestrial subsurface.</title>
        <authorList>
            <person name="Probst A.J."/>
            <person name="Ladd B."/>
            <person name="Jarett J.K."/>
            <person name="Geller-Mcgrath D.E."/>
            <person name="Sieber C.M."/>
            <person name="Emerson J.B."/>
            <person name="Anantharaman K."/>
            <person name="Thomas B.C."/>
            <person name="Malmstrom R."/>
            <person name="Stieglmeier M."/>
            <person name="Klingl A."/>
            <person name="Woyke T."/>
            <person name="Ryan C.M."/>
            <person name="Banfield J.F."/>
        </authorList>
    </citation>
    <scope>NUCLEOTIDE SEQUENCE [LARGE SCALE GENOMIC DNA]</scope>
    <source>
        <strain evidence="9">CG11_big_fil_rev_8_21_14_0_20_36_8</strain>
    </source>
</reference>
<dbReference type="NCBIfam" id="NF000612">
    <property type="entry name" value="PRK00019.1"/>
    <property type="match status" value="1"/>
</dbReference>
<comment type="similarity">
    <text evidence="1 7">Belongs to the bacterial ribosomal protein bL31 family. Type A subfamily.</text>
</comment>
<dbReference type="SUPFAM" id="SSF143800">
    <property type="entry name" value="L28p-like"/>
    <property type="match status" value="1"/>
</dbReference>
<dbReference type="Gene3D" id="4.10.830.30">
    <property type="entry name" value="Ribosomal protein L31"/>
    <property type="match status" value="1"/>
</dbReference>
<feature type="binding site" evidence="7">
    <location>
        <position position="37"/>
    </location>
    <ligand>
        <name>Zn(2+)</name>
        <dbReference type="ChEBI" id="CHEBI:29105"/>
    </ligand>
</feature>
<keyword evidence="7" id="KW-0862">Zinc</keyword>
<dbReference type="EMBL" id="PCVM01000048">
    <property type="protein sequence ID" value="PIQ73539.1"/>
    <property type="molecule type" value="Genomic_DNA"/>
</dbReference>
<dbReference type="GO" id="GO:0006412">
    <property type="term" value="P:translation"/>
    <property type="evidence" value="ECO:0007669"/>
    <property type="project" value="UniProtKB-UniRule"/>
</dbReference>
<feature type="binding site" evidence="7">
    <location>
        <position position="40"/>
    </location>
    <ligand>
        <name>Zn(2+)</name>
        <dbReference type="ChEBI" id="CHEBI:29105"/>
    </ligand>
</feature>
<feature type="binding site" evidence="7">
    <location>
        <position position="17"/>
    </location>
    <ligand>
        <name>Zn(2+)</name>
        <dbReference type="ChEBI" id="CHEBI:29105"/>
    </ligand>
</feature>
<sequence>MQANIHPKFYEDVIVTCSCGNTFKTGSVRKDIMVEVCSKCHPFYTGELKFLDTQGNVEKFLKREKAATTYKKDSKGFKKRGNQDKKTKSLKELLGET</sequence>
<evidence type="ECO:0000256" key="4">
    <source>
        <dbReference type="ARBA" id="ARBA00022980"/>
    </source>
</evidence>
<keyword evidence="7" id="KW-0479">Metal-binding</keyword>
<keyword evidence="5 7" id="KW-0687">Ribonucleoprotein</keyword>
<name>A0A2M6IUE2_9BACT</name>
<keyword evidence="2 7" id="KW-0699">rRNA-binding</keyword>
<dbReference type="HAMAP" id="MF_00501">
    <property type="entry name" value="Ribosomal_bL31_1"/>
    <property type="match status" value="1"/>
</dbReference>
<dbReference type="PRINTS" id="PR01249">
    <property type="entry name" value="RIBOSOMALL31"/>
</dbReference>
<dbReference type="PROSITE" id="PS01143">
    <property type="entry name" value="RIBOSOMAL_L31"/>
    <property type="match status" value="1"/>
</dbReference>
<feature type="region of interest" description="Disordered" evidence="8">
    <location>
        <begin position="72"/>
        <end position="97"/>
    </location>
</feature>
<evidence type="ECO:0000313" key="10">
    <source>
        <dbReference type="Proteomes" id="UP000231056"/>
    </source>
</evidence>
<comment type="function">
    <text evidence="7">Binds the 23S rRNA.</text>
</comment>
<feature type="binding site" evidence="7">
    <location>
        <position position="19"/>
    </location>
    <ligand>
        <name>Zn(2+)</name>
        <dbReference type="ChEBI" id="CHEBI:29105"/>
    </ligand>
</feature>
<evidence type="ECO:0000256" key="2">
    <source>
        <dbReference type="ARBA" id="ARBA00022730"/>
    </source>
</evidence>
<dbReference type="Proteomes" id="UP000231056">
    <property type="component" value="Unassembled WGS sequence"/>
</dbReference>
<gene>
    <name evidence="7" type="primary">rpmE</name>
    <name evidence="9" type="ORF">COV58_02020</name>
</gene>
<organism evidence="9 10">
    <name type="scientific">Candidatus Roizmanbacteria bacterium CG11_big_fil_rev_8_21_14_0_20_36_8</name>
    <dbReference type="NCBI Taxonomy" id="1974856"/>
    <lineage>
        <taxon>Bacteria</taxon>
        <taxon>Candidatus Roizmaniibacteriota</taxon>
    </lineage>
</organism>
<dbReference type="GO" id="GO:0019843">
    <property type="term" value="F:rRNA binding"/>
    <property type="evidence" value="ECO:0007669"/>
    <property type="project" value="UniProtKB-KW"/>
</dbReference>
<dbReference type="InterPro" id="IPR002150">
    <property type="entry name" value="Ribosomal_bL31"/>
</dbReference>
<dbReference type="GO" id="GO:1990904">
    <property type="term" value="C:ribonucleoprotein complex"/>
    <property type="evidence" value="ECO:0007669"/>
    <property type="project" value="UniProtKB-KW"/>
</dbReference>
<dbReference type="InterPro" id="IPR034704">
    <property type="entry name" value="Ribosomal_bL28/bL31-like_sf"/>
</dbReference>
<proteinExistence type="inferred from homology"/>
<dbReference type="GO" id="GO:0046872">
    <property type="term" value="F:metal ion binding"/>
    <property type="evidence" value="ECO:0007669"/>
    <property type="project" value="UniProtKB-KW"/>
</dbReference>